<evidence type="ECO:0000256" key="1">
    <source>
        <dbReference type="SAM" id="MobiDB-lite"/>
    </source>
</evidence>
<dbReference type="Proteomes" id="UP001500506">
    <property type="component" value="Unassembled WGS sequence"/>
</dbReference>
<sequence>MLAAVSACGVGASTQETSGGEGAPDAATPPTPLPAEPEHIEFDPADFDDSSAVIDNPWLAMLPGTQWTYDGFLETPEETTPHSIEFTVTDLTKEIQGVETAVAWIVDIADGEIVEKEIAFYAQNQEGDVWYFGEHPVEYENEEVVAAPTWIAGSGDARPGVKMWADPKMGMPSYFQGYAESVEWTDYGTIDEVGGSTCTYSGCYEETLVIAESSLGEEGIFQLKHYARGIGEVRVGWRGDPDEKEELQLRNTTQLSPEALAAIRAEALALEAHAYEVSAGVYSQTAPSH</sequence>
<organism evidence="2 3">
    <name type="scientific">Agromyces humatus</name>
    <dbReference type="NCBI Taxonomy" id="279573"/>
    <lineage>
        <taxon>Bacteria</taxon>
        <taxon>Bacillati</taxon>
        <taxon>Actinomycetota</taxon>
        <taxon>Actinomycetes</taxon>
        <taxon>Micrococcales</taxon>
        <taxon>Microbacteriaceae</taxon>
        <taxon>Agromyces</taxon>
    </lineage>
</organism>
<feature type="region of interest" description="Disordered" evidence="1">
    <location>
        <begin position="1"/>
        <end position="38"/>
    </location>
</feature>
<reference evidence="3" key="1">
    <citation type="journal article" date="2019" name="Int. J. Syst. Evol. Microbiol.">
        <title>The Global Catalogue of Microorganisms (GCM) 10K type strain sequencing project: providing services to taxonomists for standard genome sequencing and annotation.</title>
        <authorList>
            <consortium name="The Broad Institute Genomics Platform"/>
            <consortium name="The Broad Institute Genome Sequencing Center for Infectious Disease"/>
            <person name="Wu L."/>
            <person name="Ma J."/>
        </authorList>
    </citation>
    <scope>NUCLEOTIDE SEQUENCE [LARGE SCALE GENOMIC DNA]</scope>
    <source>
        <strain evidence="3">JCM 14319</strain>
    </source>
</reference>
<dbReference type="EMBL" id="BAAANH010000005">
    <property type="protein sequence ID" value="GAA1764534.1"/>
    <property type="molecule type" value="Genomic_DNA"/>
</dbReference>
<dbReference type="RefSeq" id="WP_232498790.1">
    <property type="nucleotide sequence ID" value="NZ_BAAANH010000005.1"/>
</dbReference>
<protein>
    <recommendedName>
        <fullName evidence="4">Lipoprotein</fullName>
    </recommendedName>
</protein>
<proteinExistence type="predicted"/>
<keyword evidence="3" id="KW-1185">Reference proteome</keyword>
<accession>A0ABP4X049</accession>
<name>A0ABP4X049_9MICO</name>
<evidence type="ECO:0000313" key="2">
    <source>
        <dbReference type="EMBL" id="GAA1764534.1"/>
    </source>
</evidence>
<comment type="caution">
    <text evidence="2">The sequence shown here is derived from an EMBL/GenBank/DDBJ whole genome shotgun (WGS) entry which is preliminary data.</text>
</comment>
<evidence type="ECO:0008006" key="4">
    <source>
        <dbReference type="Google" id="ProtNLM"/>
    </source>
</evidence>
<evidence type="ECO:0000313" key="3">
    <source>
        <dbReference type="Proteomes" id="UP001500506"/>
    </source>
</evidence>
<gene>
    <name evidence="2" type="ORF">GCM10009747_25510</name>
</gene>